<reference evidence="1 2" key="2">
    <citation type="submission" date="2018-12" db="EMBL/GenBank/DDBJ databases">
        <title>Simiduia agarivorans gen. nov., sp. nov., a marine, agarolytic bacterium isolated from shallow coastal water from Keelung, Taiwan.</title>
        <authorList>
            <person name="Shieh W.Y."/>
        </authorList>
    </citation>
    <scope>NUCLEOTIDE SEQUENCE [LARGE SCALE GENOMIC DNA]</scope>
    <source>
        <strain evidence="1 2">GTF-13</strain>
    </source>
</reference>
<name>A0A3P3VXL7_9GAMM</name>
<gene>
    <name evidence="1" type="ORF">D0544_03020</name>
</gene>
<accession>A0A3P3VXL7</accession>
<dbReference type="InterPro" id="IPR036178">
    <property type="entry name" value="Formintransfe-cycloase-like_sf"/>
</dbReference>
<comment type="caution">
    <text evidence="1">The sequence shown here is derived from an EMBL/GenBank/DDBJ whole genome shotgun (WGS) entry which is preliminary data.</text>
</comment>
<evidence type="ECO:0000313" key="2">
    <source>
        <dbReference type="Proteomes" id="UP000280792"/>
    </source>
</evidence>
<dbReference type="Proteomes" id="UP000280792">
    <property type="component" value="Unassembled WGS sequence"/>
</dbReference>
<reference evidence="1 2" key="1">
    <citation type="submission" date="2018-08" db="EMBL/GenBank/DDBJ databases">
        <authorList>
            <person name="Khan S.A."/>
        </authorList>
    </citation>
    <scope>NUCLEOTIDE SEQUENCE [LARGE SCALE GENOMIC DNA]</scope>
    <source>
        <strain evidence="1 2">GTF-13</strain>
    </source>
</reference>
<dbReference type="GO" id="GO:0003824">
    <property type="term" value="F:catalytic activity"/>
    <property type="evidence" value="ECO:0007669"/>
    <property type="project" value="InterPro"/>
</dbReference>
<sequence>MLAGLSQANEPEPLAATISAQGAGLYRISLTLRHADEGWDHYADRWELVDEQGNLLATRRLQHPHVDEQPFTRSLSAVRLPQGLEKVTIRVHDSRHGYGRRKVTLEIPR</sequence>
<keyword evidence="2" id="KW-1185">Reference proteome</keyword>
<dbReference type="SUPFAM" id="SSF101262">
    <property type="entry name" value="Methenyltetrahydrofolate cyclohydrolase-like"/>
    <property type="match status" value="1"/>
</dbReference>
<dbReference type="EMBL" id="QWEZ01000001">
    <property type="protein sequence ID" value="RRJ85423.1"/>
    <property type="molecule type" value="Genomic_DNA"/>
</dbReference>
<evidence type="ECO:0000313" key="1">
    <source>
        <dbReference type="EMBL" id="RRJ85423.1"/>
    </source>
</evidence>
<organism evidence="1 2">
    <name type="scientific">Aestuariirhabdus litorea</name>
    <dbReference type="NCBI Taxonomy" id="2528527"/>
    <lineage>
        <taxon>Bacteria</taxon>
        <taxon>Pseudomonadati</taxon>
        <taxon>Pseudomonadota</taxon>
        <taxon>Gammaproteobacteria</taxon>
        <taxon>Oceanospirillales</taxon>
        <taxon>Aestuariirhabdaceae</taxon>
        <taxon>Aestuariirhabdus</taxon>
    </lineage>
</organism>
<proteinExistence type="predicted"/>
<protein>
    <submittedName>
        <fullName evidence="1">Uncharacterized protein</fullName>
    </submittedName>
</protein>
<dbReference type="AlphaFoldDB" id="A0A3P3VXL7"/>